<feature type="transmembrane region" description="Helical" evidence="7">
    <location>
        <begin position="113"/>
        <end position="131"/>
    </location>
</feature>
<feature type="transmembrane region" description="Helical" evidence="7">
    <location>
        <begin position="12"/>
        <end position="30"/>
    </location>
</feature>
<reference evidence="9 10" key="1">
    <citation type="submission" date="2024-06" db="EMBL/GenBank/DDBJ databases">
        <title>Genomic Encyclopedia of Type Strains, Phase IV (KMG-IV): sequencing the most valuable type-strain genomes for metagenomic binning, comparative biology and taxonomic classification.</title>
        <authorList>
            <person name="Goeker M."/>
        </authorList>
    </citation>
    <scope>NUCLEOTIDE SEQUENCE [LARGE SCALE GENOMIC DNA]</scope>
    <source>
        <strain evidence="9 10">DSM 27865</strain>
    </source>
</reference>
<evidence type="ECO:0000313" key="9">
    <source>
        <dbReference type="EMBL" id="MET3792714.1"/>
    </source>
</evidence>
<dbReference type="HAMAP" id="MF_01207">
    <property type="entry name" value="MsrQ"/>
    <property type="match status" value="1"/>
</dbReference>
<accession>A0ABV2N0Y4</accession>
<comment type="subcellular location">
    <subcellularLocation>
        <location evidence="7">Cell membrane</location>
        <topology evidence="7">Multi-pass membrane protein</topology>
    </subcellularLocation>
    <subcellularLocation>
        <location evidence="1">Membrane</location>
        <topology evidence="1">Multi-pass membrane protein</topology>
    </subcellularLocation>
</comment>
<dbReference type="RefSeq" id="WP_354195964.1">
    <property type="nucleotide sequence ID" value="NZ_JBEPML010000009.1"/>
</dbReference>
<keyword evidence="7" id="KW-0479">Metal-binding</keyword>
<organism evidence="9 10">
    <name type="scientific">Aquamicrobium terrae</name>
    <dbReference type="NCBI Taxonomy" id="1324945"/>
    <lineage>
        <taxon>Bacteria</taxon>
        <taxon>Pseudomonadati</taxon>
        <taxon>Pseudomonadota</taxon>
        <taxon>Alphaproteobacteria</taxon>
        <taxon>Hyphomicrobiales</taxon>
        <taxon>Phyllobacteriaceae</taxon>
        <taxon>Aquamicrobium</taxon>
    </lineage>
</organism>
<evidence type="ECO:0000259" key="8">
    <source>
        <dbReference type="Pfam" id="PF01794"/>
    </source>
</evidence>
<comment type="cofactor">
    <cofactor evidence="7">
        <name>FMN</name>
        <dbReference type="ChEBI" id="CHEBI:58210"/>
    </cofactor>
    <text evidence="7">Binds 1 FMN per subunit.</text>
</comment>
<keyword evidence="7" id="KW-0288">FMN</keyword>
<comment type="cofactor">
    <cofactor evidence="7">
        <name>heme b</name>
        <dbReference type="ChEBI" id="CHEBI:60344"/>
    </cofactor>
    <text evidence="7">Binds 1 heme b (iron(II)-protoporphyrin IX) group per subunit.</text>
</comment>
<dbReference type="Proteomes" id="UP001549076">
    <property type="component" value="Unassembled WGS sequence"/>
</dbReference>
<dbReference type="InterPro" id="IPR013130">
    <property type="entry name" value="Fe3_Rdtase_TM_dom"/>
</dbReference>
<keyword evidence="7" id="KW-0349">Heme</keyword>
<evidence type="ECO:0000256" key="5">
    <source>
        <dbReference type="ARBA" id="ARBA00023004"/>
    </source>
</evidence>
<dbReference type="PANTHER" id="PTHR36964">
    <property type="entry name" value="PROTEIN-METHIONINE-SULFOXIDE REDUCTASE HEME-BINDING SUBUNIT MSRQ"/>
    <property type="match status" value="1"/>
</dbReference>
<dbReference type="InterPro" id="IPR022837">
    <property type="entry name" value="MsrQ-like"/>
</dbReference>
<comment type="function">
    <text evidence="7">Part of the MsrPQ system that repairs oxidized periplasmic proteins containing methionine sulfoxide residues (Met-O), using respiratory chain electrons. Thus protects these proteins from oxidative-stress damage caused by reactive species of oxygen and chlorine generated by the host defense mechanisms. MsrPQ is essential for the maintenance of envelope integrity under bleach stress, rescuing a wide series of structurally unrelated periplasmic proteins from methionine oxidation. MsrQ provides electrons for reduction to the reductase catalytic subunit MsrP, using the quinone pool of the respiratory chain.</text>
</comment>
<keyword evidence="4 7" id="KW-1133">Transmembrane helix</keyword>
<name>A0ABV2N0Y4_9HYPH</name>
<feature type="domain" description="Ferric oxidoreductase" evidence="8">
    <location>
        <begin position="47"/>
        <end position="159"/>
    </location>
</feature>
<evidence type="ECO:0000313" key="10">
    <source>
        <dbReference type="Proteomes" id="UP001549076"/>
    </source>
</evidence>
<feature type="transmembrane region" description="Helical" evidence="7">
    <location>
        <begin position="175"/>
        <end position="194"/>
    </location>
</feature>
<dbReference type="NCBIfam" id="NF003833">
    <property type="entry name" value="PRK05419.1-5"/>
    <property type="match status" value="1"/>
</dbReference>
<keyword evidence="2 7" id="KW-0813">Transport</keyword>
<protein>
    <recommendedName>
        <fullName evidence="7">Protein-methionine-sulfoxide reductase heme-binding subunit MsrQ</fullName>
    </recommendedName>
    <alternativeName>
        <fullName evidence="7">Flavocytochrome MsrQ</fullName>
    </alternativeName>
</protein>
<feature type="transmembrane region" description="Helical" evidence="7">
    <location>
        <begin position="151"/>
        <end position="169"/>
    </location>
</feature>
<dbReference type="Pfam" id="PF01794">
    <property type="entry name" value="Ferric_reduct"/>
    <property type="match status" value="1"/>
</dbReference>
<keyword evidence="3 7" id="KW-0812">Transmembrane</keyword>
<keyword evidence="10" id="KW-1185">Reference proteome</keyword>
<dbReference type="PANTHER" id="PTHR36964:SF1">
    <property type="entry name" value="PROTEIN-METHIONINE-SULFOXIDE REDUCTASE HEME-BINDING SUBUNIT MSRQ"/>
    <property type="match status" value="1"/>
</dbReference>
<comment type="caution">
    <text evidence="9">The sequence shown here is derived from an EMBL/GenBank/DDBJ whole genome shotgun (WGS) entry which is preliminary data.</text>
</comment>
<keyword evidence="7" id="KW-0285">Flavoprotein</keyword>
<evidence type="ECO:0000256" key="2">
    <source>
        <dbReference type="ARBA" id="ARBA00022448"/>
    </source>
</evidence>
<keyword evidence="6 7" id="KW-0472">Membrane</keyword>
<evidence type="ECO:0000256" key="6">
    <source>
        <dbReference type="ARBA" id="ARBA00023136"/>
    </source>
</evidence>
<dbReference type="EMBL" id="JBEPML010000009">
    <property type="protein sequence ID" value="MET3792714.1"/>
    <property type="molecule type" value="Genomic_DNA"/>
</dbReference>
<keyword evidence="7" id="KW-1003">Cell membrane</keyword>
<feature type="transmembrane region" description="Helical" evidence="7">
    <location>
        <begin position="50"/>
        <end position="68"/>
    </location>
</feature>
<comment type="similarity">
    <text evidence="7">Belongs to the MsrQ family.</text>
</comment>
<evidence type="ECO:0000256" key="7">
    <source>
        <dbReference type="HAMAP-Rule" id="MF_01207"/>
    </source>
</evidence>
<evidence type="ECO:0000256" key="1">
    <source>
        <dbReference type="ARBA" id="ARBA00004141"/>
    </source>
</evidence>
<evidence type="ECO:0000256" key="3">
    <source>
        <dbReference type="ARBA" id="ARBA00022692"/>
    </source>
</evidence>
<proteinExistence type="inferred from homology"/>
<feature type="transmembrane region" description="Helical" evidence="7">
    <location>
        <begin position="80"/>
        <end position="101"/>
    </location>
</feature>
<keyword evidence="5 7" id="KW-0408">Iron</keyword>
<keyword evidence="7" id="KW-0249">Electron transport</keyword>
<comment type="subunit">
    <text evidence="7">Heterodimer of a catalytic subunit (MsrP) and a heme-binding subunit (MsrQ).</text>
</comment>
<evidence type="ECO:0000256" key="4">
    <source>
        <dbReference type="ARBA" id="ARBA00022989"/>
    </source>
</evidence>
<gene>
    <name evidence="7" type="primary">msrQ</name>
    <name evidence="9" type="ORF">ABID37_002932</name>
</gene>
<sequence>MPLSPRLRKASVWALYAIGLVPAAWGFWLGATGRLPGNPVKEFEHLLGLWALRFLIATLAITPLRDIFGLNGLRYRRALGLLAFWYVLMHFTTYMVLDQFLNFAAIVEDIAKRPFITIGMAGLAMLVPLALTSNSWSIRRLGARWGKLHRLAYIIAAAGVLHYALSVKVVGPEQWVYIAIIALLLAWRPLRPYFNRRKRAPRHRVTIERA</sequence>